<feature type="transmembrane region" description="Helical" evidence="1">
    <location>
        <begin position="140"/>
        <end position="159"/>
    </location>
</feature>
<evidence type="ECO:0000256" key="1">
    <source>
        <dbReference type="SAM" id="Phobius"/>
    </source>
</evidence>
<feature type="transmembrane region" description="Helical" evidence="1">
    <location>
        <begin position="111"/>
        <end position="128"/>
    </location>
</feature>
<keyword evidence="1" id="KW-0812">Transmembrane</keyword>
<protein>
    <submittedName>
        <fullName evidence="2">DUF2975 domain-containing protein</fullName>
    </submittedName>
</protein>
<evidence type="ECO:0000313" key="2">
    <source>
        <dbReference type="EMBL" id="MTE26207.1"/>
    </source>
</evidence>
<keyword evidence="1" id="KW-1133">Transmembrane helix</keyword>
<dbReference type="InterPro" id="IPR021354">
    <property type="entry name" value="DUF2975"/>
</dbReference>
<gene>
    <name evidence="2" type="ORF">F1003_04605</name>
</gene>
<dbReference type="Proteomes" id="UP000447545">
    <property type="component" value="Unassembled WGS sequence"/>
</dbReference>
<keyword evidence="3" id="KW-1185">Reference proteome</keyword>
<feature type="transmembrane region" description="Helical" evidence="1">
    <location>
        <begin position="61"/>
        <end position="85"/>
    </location>
</feature>
<dbReference type="EMBL" id="WJYA01000004">
    <property type="protein sequence ID" value="MTE26207.1"/>
    <property type="molecule type" value="Genomic_DNA"/>
</dbReference>
<proteinExistence type="predicted"/>
<reference evidence="2 3" key="1">
    <citation type="submission" date="2019-11" db="EMBL/GenBank/DDBJ databases">
        <title>Winogradskyella ouciana sp. nov., isolated from the hadal seawater of the Mariana Trench.</title>
        <authorList>
            <person name="Liu R."/>
        </authorList>
    </citation>
    <scope>NUCLEOTIDE SEQUENCE [LARGE SCALE GENOMIC DNA]</scope>
    <source>
        <strain evidence="2 3">ZXX205</strain>
    </source>
</reference>
<comment type="caution">
    <text evidence="2">The sequence shown here is derived from an EMBL/GenBank/DDBJ whole genome shotgun (WGS) entry which is preliminary data.</text>
</comment>
<sequence>MKTKQILSIMHIVAWILFIGLCIKAGAFIISFFTSLFVNDYAVQNIYLGLDFSRLYNFSKLHYIITVILIILIASLKAYLFYLLINVFRKVDFNSPFTEPVAQLLSKINKVVLYTALMALLASAYSAWLHQQTFFYPYNWGAQSLLFMAGVVFIVALLFKRAVEIQSENDLTI</sequence>
<dbReference type="RefSeq" id="WP_155088046.1">
    <property type="nucleotide sequence ID" value="NZ_WJYA01000004.1"/>
</dbReference>
<dbReference type="AlphaFoldDB" id="A0A7K1GA90"/>
<feature type="transmembrane region" description="Helical" evidence="1">
    <location>
        <begin position="12"/>
        <end position="38"/>
    </location>
</feature>
<evidence type="ECO:0000313" key="3">
    <source>
        <dbReference type="Proteomes" id="UP000447545"/>
    </source>
</evidence>
<dbReference type="Pfam" id="PF11188">
    <property type="entry name" value="DUF2975"/>
    <property type="match status" value="1"/>
</dbReference>
<keyword evidence="1" id="KW-0472">Membrane</keyword>
<organism evidence="2 3">
    <name type="scientific">Winogradskyella ouciana</name>
    <dbReference type="NCBI Taxonomy" id="2608631"/>
    <lineage>
        <taxon>Bacteria</taxon>
        <taxon>Pseudomonadati</taxon>
        <taxon>Bacteroidota</taxon>
        <taxon>Flavobacteriia</taxon>
        <taxon>Flavobacteriales</taxon>
        <taxon>Flavobacteriaceae</taxon>
        <taxon>Winogradskyella</taxon>
    </lineage>
</organism>
<accession>A0A7K1GA90</accession>
<name>A0A7K1GA90_9FLAO</name>